<sequence>MMLEETHRAIKVSVGDKVVKIPRAKALIRKIFDAALHGDATALKLIMGHLATLVDPNADQPAEAPLSAEEIAILELLSKA</sequence>
<dbReference type="Proteomes" id="UP001143372">
    <property type="component" value="Unassembled WGS sequence"/>
</dbReference>
<evidence type="ECO:0000259" key="1">
    <source>
        <dbReference type="Pfam" id="PF18932"/>
    </source>
</evidence>
<dbReference type="InterPro" id="IPR043736">
    <property type="entry name" value="DUF5681"/>
</dbReference>
<dbReference type="EMBL" id="BSFI01000015">
    <property type="protein sequence ID" value="GLK68961.1"/>
    <property type="molecule type" value="Genomic_DNA"/>
</dbReference>
<reference evidence="2" key="2">
    <citation type="submission" date="2023-01" db="EMBL/GenBank/DDBJ databases">
        <authorList>
            <person name="Sun Q."/>
            <person name="Evtushenko L."/>
        </authorList>
    </citation>
    <scope>NUCLEOTIDE SEQUENCE</scope>
    <source>
        <strain evidence="2">VKM B-2347</strain>
    </source>
</reference>
<name>A0A9W6J393_9HYPH</name>
<evidence type="ECO:0000313" key="2">
    <source>
        <dbReference type="EMBL" id="GLK68961.1"/>
    </source>
</evidence>
<accession>A0A9W6J393</accession>
<proteinExistence type="predicted"/>
<dbReference type="AlphaFoldDB" id="A0A9W6J393"/>
<dbReference type="Pfam" id="PF18932">
    <property type="entry name" value="DUF5681"/>
    <property type="match status" value="1"/>
</dbReference>
<organism evidence="2 3">
    <name type="scientific">Hansschlegelia plantiphila</name>
    <dbReference type="NCBI Taxonomy" id="374655"/>
    <lineage>
        <taxon>Bacteria</taxon>
        <taxon>Pseudomonadati</taxon>
        <taxon>Pseudomonadota</taxon>
        <taxon>Alphaproteobacteria</taxon>
        <taxon>Hyphomicrobiales</taxon>
        <taxon>Methylopilaceae</taxon>
        <taxon>Hansschlegelia</taxon>
    </lineage>
</organism>
<gene>
    <name evidence="2" type="ORF">GCM10008179_25990</name>
</gene>
<comment type="caution">
    <text evidence="2">The sequence shown here is derived from an EMBL/GenBank/DDBJ whole genome shotgun (WGS) entry which is preliminary data.</text>
</comment>
<reference evidence="2" key="1">
    <citation type="journal article" date="2014" name="Int. J. Syst. Evol. Microbiol.">
        <title>Complete genome sequence of Corynebacterium casei LMG S-19264T (=DSM 44701T), isolated from a smear-ripened cheese.</title>
        <authorList>
            <consortium name="US DOE Joint Genome Institute (JGI-PGF)"/>
            <person name="Walter F."/>
            <person name="Albersmeier A."/>
            <person name="Kalinowski J."/>
            <person name="Ruckert C."/>
        </authorList>
    </citation>
    <scope>NUCLEOTIDE SEQUENCE</scope>
    <source>
        <strain evidence="2">VKM B-2347</strain>
    </source>
</reference>
<keyword evidence="3" id="KW-1185">Reference proteome</keyword>
<feature type="domain" description="DUF5681" evidence="1">
    <location>
        <begin position="2"/>
        <end position="51"/>
    </location>
</feature>
<evidence type="ECO:0000313" key="3">
    <source>
        <dbReference type="Proteomes" id="UP001143372"/>
    </source>
</evidence>
<protein>
    <recommendedName>
        <fullName evidence="1">DUF5681 domain-containing protein</fullName>
    </recommendedName>
</protein>